<feature type="region of interest" description="Disordered" evidence="1">
    <location>
        <begin position="138"/>
        <end position="174"/>
    </location>
</feature>
<reference evidence="2" key="1">
    <citation type="submission" date="2019-02" db="EMBL/GenBank/DDBJ databases">
        <authorList>
            <person name="Gruber-Vodicka R. H."/>
            <person name="Seah K. B. B."/>
        </authorList>
    </citation>
    <scope>NUCLEOTIDE SEQUENCE</scope>
    <source>
        <strain evidence="2">BECK_BZ163</strain>
        <strain evidence="4">BECK_BZ164</strain>
        <strain evidence="3">BECK_BZ165</strain>
    </source>
</reference>
<dbReference type="CDD" id="cd00350">
    <property type="entry name" value="rubredoxin_like"/>
    <property type="match status" value="1"/>
</dbReference>
<dbReference type="EMBL" id="CAADFL010000345">
    <property type="protein sequence ID" value="VFK14910.1"/>
    <property type="molecule type" value="Genomic_DNA"/>
</dbReference>
<proteinExistence type="predicted"/>
<feature type="compositionally biased region" description="Basic and acidic residues" evidence="1">
    <location>
        <begin position="161"/>
        <end position="174"/>
    </location>
</feature>
<gene>
    <name evidence="2" type="ORF">BECKFM1743A_GA0114220_103554</name>
    <name evidence="4" type="ORF">BECKFM1743B_GA0114221_103452</name>
    <name evidence="3" type="ORF">BECKFM1743C_GA0114222_104122</name>
</gene>
<evidence type="ECO:0000313" key="3">
    <source>
        <dbReference type="EMBL" id="VFJ66107.1"/>
    </source>
</evidence>
<dbReference type="EMBL" id="CAADFA010000412">
    <property type="protein sequence ID" value="VFJ66107.1"/>
    <property type="molecule type" value="Genomic_DNA"/>
</dbReference>
<evidence type="ECO:0000313" key="4">
    <source>
        <dbReference type="EMBL" id="VFK14910.1"/>
    </source>
</evidence>
<organism evidence="2">
    <name type="scientific">Candidatus Kentrum sp. FM</name>
    <dbReference type="NCBI Taxonomy" id="2126340"/>
    <lineage>
        <taxon>Bacteria</taxon>
        <taxon>Pseudomonadati</taxon>
        <taxon>Pseudomonadota</taxon>
        <taxon>Gammaproteobacteria</taxon>
        <taxon>Candidatus Kentrum</taxon>
    </lineage>
</organism>
<dbReference type="EMBL" id="CAADEZ010000355">
    <property type="protein sequence ID" value="VFJ64392.1"/>
    <property type="molecule type" value="Genomic_DNA"/>
</dbReference>
<name>A0A450TC51_9GAMM</name>
<feature type="region of interest" description="Disordered" evidence="1">
    <location>
        <begin position="1"/>
        <end position="25"/>
    </location>
</feature>
<evidence type="ECO:0000256" key="1">
    <source>
        <dbReference type="SAM" id="MobiDB-lite"/>
    </source>
</evidence>
<accession>A0A450TC51</accession>
<evidence type="ECO:0000313" key="2">
    <source>
        <dbReference type="EMBL" id="VFJ64392.1"/>
    </source>
</evidence>
<dbReference type="AlphaFoldDB" id="A0A450TC51"/>
<sequence length="237" mass="26115">MMPFFDRTPSGLQPTENNKPEASRTWNDCPICGRPGLNKGEEHCPQCGADLECFELLDGLREPKDVGNFRFRGKGALPPLSKINQLTSALLPVALIGLALTNAYLGIRVDQLIDRFDRHREQLADRLAMLPAYQEPAPKEHAAHSLARSAGRSADGIPGRILDRIPDNIRPREDSVEEVEKKALGPITDNRALSFGTDEFAKQISDFDRRRIIAIQRIEAALAKYTASASMGSESGP</sequence>
<protein>
    <submittedName>
        <fullName evidence="2">Uncharacterized protein</fullName>
    </submittedName>
</protein>